<dbReference type="RefSeq" id="WP_188498980.1">
    <property type="nucleotide sequence ID" value="NZ_BMFV01000041.1"/>
</dbReference>
<keyword evidence="2" id="KW-1185">Reference proteome</keyword>
<dbReference type="AlphaFoldDB" id="A0A8J3EP06"/>
<proteinExistence type="predicted"/>
<accession>A0A8J3EP06</accession>
<evidence type="ECO:0000313" key="2">
    <source>
        <dbReference type="Proteomes" id="UP000656813"/>
    </source>
</evidence>
<reference evidence="1" key="2">
    <citation type="submission" date="2020-09" db="EMBL/GenBank/DDBJ databases">
        <authorList>
            <person name="Sun Q."/>
            <person name="Zhou Y."/>
        </authorList>
    </citation>
    <scope>NUCLEOTIDE SEQUENCE</scope>
    <source>
        <strain evidence="1">CGMCC 1.12777</strain>
    </source>
</reference>
<evidence type="ECO:0000313" key="1">
    <source>
        <dbReference type="EMBL" id="GGH87679.1"/>
    </source>
</evidence>
<dbReference type="Proteomes" id="UP000656813">
    <property type="component" value="Unassembled WGS sequence"/>
</dbReference>
<sequence>MKITKRADLIIDQYGNYYYAIDQKEETLRIVNAFMDLSYRRILDETYMEMHAGERIGQHPYNLLKDHIHMVANKRSRFKLYTLEEIEQHYDVILEPLYIPNT</sequence>
<organism evidence="1 2">
    <name type="scientific">Pullulanibacillus pueri</name>
    <dbReference type="NCBI Taxonomy" id="1437324"/>
    <lineage>
        <taxon>Bacteria</taxon>
        <taxon>Bacillati</taxon>
        <taxon>Bacillota</taxon>
        <taxon>Bacilli</taxon>
        <taxon>Bacillales</taxon>
        <taxon>Sporolactobacillaceae</taxon>
        <taxon>Pullulanibacillus</taxon>
    </lineage>
</organism>
<dbReference type="EMBL" id="BMFV01000041">
    <property type="protein sequence ID" value="GGH87679.1"/>
    <property type="molecule type" value="Genomic_DNA"/>
</dbReference>
<protein>
    <submittedName>
        <fullName evidence="1">Uncharacterized protein</fullName>
    </submittedName>
</protein>
<gene>
    <name evidence="1" type="ORF">GCM10007096_38250</name>
</gene>
<reference evidence="1" key="1">
    <citation type="journal article" date="2014" name="Int. J. Syst. Evol. Microbiol.">
        <title>Complete genome sequence of Corynebacterium casei LMG S-19264T (=DSM 44701T), isolated from a smear-ripened cheese.</title>
        <authorList>
            <consortium name="US DOE Joint Genome Institute (JGI-PGF)"/>
            <person name="Walter F."/>
            <person name="Albersmeier A."/>
            <person name="Kalinowski J."/>
            <person name="Ruckert C."/>
        </authorList>
    </citation>
    <scope>NUCLEOTIDE SEQUENCE</scope>
    <source>
        <strain evidence="1">CGMCC 1.12777</strain>
    </source>
</reference>
<name>A0A8J3EP06_9BACL</name>
<comment type="caution">
    <text evidence="1">The sequence shown here is derived from an EMBL/GenBank/DDBJ whole genome shotgun (WGS) entry which is preliminary data.</text>
</comment>